<dbReference type="InterPro" id="IPR051609">
    <property type="entry name" value="NmrA/Isoflavone_reductase-like"/>
</dbReference>
<dbReference type="AlphaFoldDB" id="A0A6A6QGV7"/>
<dbReference type="PANTHER" id="PTHR47706:SF7">
    <property type="entry name" value="CIPA-LIKE, PUTATIVE (AFU_ORTHOLOGUE AFUA_1G01630)-RELATED"/>
    <property type="match status" value="1"/>
</dbReference>
<accession>A0A6A6QGV7</accession>
<evidence type="ECO:0000256" key="2">
    <source>
        <dbReference type="ARBA" id="ARBA00023002"/>
    </source>
</evidence>
<evidence type="ECO:0000256" key="1">
    <source>
        <dbReference type="ARBA" id="ARBA00022857"/>
    </source>
</evidence>
<protein>
    <submittedName>
        <fullName evidence="3">NAD(P)-binding protein</fullName>
    </submittedName>
</protein>
<reference evidence="3" key="1">
    <citation type="journal article" date="2020" name="Stud. Mycol.">
        <title>101 Dothideomycetes genomes: a test case for predicting lifestyles and emergence of pathogens.</title>
        <authorList>
            <person name="Haridas S."/>
            <person name="Albert R."/>
            <person name="Binder M."/>
            <person name="Bloem J."/>
            <person name="Labutti K."/>
            <person name="Salamov A."/>
            <person name="Andreopoulos B."/>
            <person name="Baker S."/>
            <person name="Barry K."/>
            <person name="Bills G."/>
            <person name="Bluhm B."/>
            <person name="Cannon C."/>
            <person name="Castanera R."/>
            <person name="Culley D."/>
            <person name="Daum C."/>
            <person name="Ezra D."/>
            <person name="Gonzalez J."/>
            <person name="Henrissat B."/>
            <person name="Kuo A."/>
            <person name="Liang C."/>
            <person name="Lipzen A."/>
            <person name="Lutzoni F."/>
            <person name="Magnuson J."/>
            <person name="Mondo S."/>
            <person name="Nolan M."/>
            <person name="Ohm R."/>
            <person name="Pangilinan J."/>
            <person name="Park H.-J."/>
            <person name="Ramirez L."/>
            <person name="Alfaro M."/>
            <person name="Sun H."/>
            <person name="Tritt A."/>
            <person name="Yoshinaga Y."/>
            <person name="Zwiers L.-H."/>
            <person name="Turgeon B."/>
            <person name="Goodwin S."/>
            <person name="Spatafora J."/>
            <person name="Crous P."/>
            <person name="Grigoriev I."/>
        </authorList>
    </citation>
    <scope>NUCLEOTIDE SEQUENCE</scope>
    <source>
        <strain evidence="3">CBS 269.34</strain>
    </source>
</reference>
<dbReference type="GO" id="GO:0016491">
    <property type="term" value="F:oxidoreductase activity"/>
    <property type="evidence" value="ECO:0007669"/>
    <property type="project" value="UniProtKB-KW"/>
</dbReference>
<organism evidence="3 4">
    <name type="scientific">Lophium mytilinum</name>
    <dbReference type="NCBI Taxonomy" id="390894"/>
    <lineage>
        <taxon>Eukaryota</taxon>
        <taxon>Fungi</taxon>
        <taxon>Dikarya</taxon>
        <taxon>Ascomycota</taxon>
        <taxon>Pezizomycotina</taxon>
        <taxon>Dothideomycetes</taxon>
        <taxon>Pleosporomycetidae</taxon>
        <taxon>Mytilinidiales</taxon>
        <taxon>Mytilinidiaceae</taxon>
        <taxon>Lophium</taxon>
    </lineage>
</organism>
<keyword evidence="4" id="KW-1185">Reference proteome</keyword>
<dbReference type="InterPro" id="IPR036291">
    <property type="entry name" value="NAD(P)-bd_dom_sf"/>
</dbReference>
<sequence length="274" mass="29739">MATSNHLTKIAIVGAGGNSGRFITEALLKTGKHTITALTRTDSQSKLPEGALRGQDALIITLSGFAPKVVQTQLINAAGEAGVGWILPNEWAPDTANEVLVQDSLSMPAAFGIDFANHTATLFDEGETKISVSTWPQIGCAVAALLSLPINSEGSNKEDCLENFRNKLVYVNSFTVSQRDMLESALRVTGTKEEDWTVTKEPAQERYSTGIEQIEEGQRIGYAKMMYTRVFYPDGCGDTEHNRGTLNSLLGLPKEDIDEATNRAIERSKGSTWV</sequence>
<dbReference type="Proteomes" id="UP000799750">
    <property type="component" value="Unassembled WGS sequence"/>
</dbReference>
<keyword evidence="2" id="KW-0560">Oxidoreductase</keyword>
<dbReference type="Gene3D" id="3.40.50.720">
    <property type="entry name" value="NAD(P)-binding Rossmann-like Domain"/>
    <property type="match status" value="1"/>
</dbReference>
<dbReference type="SUPFAM" id="SSF51735">
    <property type="entry name" value="NAD(P)-binding Rossmann-fold domains"/>
    <property type="match status" value="1"/>
</dbReference>
<gene>
    <name evidence="3" type="ORF">BU16DRAFT_574549</name>
</gene>
<evidence type="ECO:0000313" key="3">
    <source>
        <dbReference type="EMBL" id="KAF2491421.1"/>
    </source>
</evidence>
<dbReference type="OrthoDB" id="419598at2759"/>
<evidence type="ECO:0000313" key="4">
    <source>
        <dbReference type="Proteomes" id="UP000799750"/>
    </source>
</evidence>
<dbReference type="EMBL" id="MU004195">
    <property type="protein sequence ID" value="KAF2491421.1"/>
    <property type="molecule type" value="Genomic_DNA"/>
</dbReference>
<proteinExistence type="predicted"/>
<dbReference type="PANTHER" id="PTHR47706">
    <property type="entry name" value="NMRA-LIKE FAMILY PROTEIN"/>
    <property type="match status" value="1"/>
</dbReference>
<name>A0A6A6QGV7_9PEZI</name>
<keyword evidence="1" id="KW-0521">NADP</keyword>